<proteinExistence type="predicted"/>
<dbReference type="EMBL" id="CAUYUE010000004">
    <property type="protein sequence ID" value="CAK0761905.1"/>
    <property type="molecule type" value="Genomic_DNA"/>
</dbReference>
<name>A0AAV1I047_9CHLO</name>
<evidence type="ECO:0000313" key="1">
    <source>
        <dbReference type="EMBL" id="CAK0761905.1"/>
    </source>
</evidence>
<evidence type="ECO:0000313" key="2">
    <source>
        <dbReference type="Proteomes" id="UP001314263"/>
    </source>
</evidence>
<keyword evidence="2" id="KW-1185">Reference proteome</keyword>
<organism evidence="1 2">
    <name type="scientific">Coccomyxa viridis</name>
    <dbReference type="NCBI Taxonomy" id="1274662"/>
    <lineage>
        <taxon>Eukaryota</taxon>
        <taxon>Viridiplantae</taxon>
        <taxon>Chlorophyta</taxon>
        <taxon>core chlorophytes</taxon>
        <taxon>Trebouxiophyceae</taxon>
        <taxon>Trebouxiophyceae incertae sedis</taxon>
        <taxon>Coccomyxaceae</taxon>
        <taxon>Coccomyxa</taxon>
    </lineage>
</organism>
<dbReference type="Proteomes" id="UP001314263">
    <property type="component" value="Unassembled WGS sequence"/>
</dbReference>
<sequence>MGSLPLDSRAKGSLDTSLCTVKEHGCSGLALSSQPAGQLAEGYDLQCDRISSLASLDPAKCRVDEACSRACFCEVFWAVPEWPTATGMGGFLPTGEGRLADSLGAAPLPPSRPHNNSQAVLQGQAARVALLASDTACLPAGHNSFRPGSTDGASKAEVTSQPAWMQSMTDQLEVAISQNSALQSLSASLQRELDSAAARESALQHQVRSAELRAERLQEVLVEQIIGIQHVQSEAAA</sequence>
<gene>
    <name evidence="1" type="ORF">CVIRNUC_002905</name>
</gene>
<accession>A0AAV1I047</accession>
<dbReference type="AlphaFoldDB" id="A0AAV1I047"/>
<comment type="caution">
    <text evidence="1">The sequence shown here is derived from an EMBL/GenBank/DDBJ whole genome shotgun (WGS) entry which is preliminary data.</text>
</comment>
<reference evidence="1 2" key="1">
    <citation type="submission" date="2023-10" db="EMBL/GenBank/DDBJ databases">
        <authorList>
            <person name="Maclean D."/>
            <person name="Macfadyen A."/>
        </authorList>
    </citation>
    <scope>NUCLEOTIDE SEQUENCE [LARGE SCALE GENOMIC DNA]</scope>
</reference>
<protein>
    <submittedName>
        <fullName evidence="1">Uncharacterized protein</fullName>
    </submittedName>
</protein>